<dbReference type="RefSeq" id="WP_153522756.1">
    <property type="nucleotide sequence ID" value="NZ_VDFO01000053.1"/>
</dbReference>
<dbReference type="SUPFAM" id="SSF55804">
    <property type="entry name" value="Phoshotransferase/anion transport protein"/>
    <property type="match status" value="1"/>
</dbReference>
<sequence>MDLTKRQIQLILILVENKKESDHQALSAKDLSQRINVSTKTIYKDLQVIGVYVKNYDVELVKKPRIGIYIKGSDKKLLKILTEIEFNKKNRYLDRSTRRELVFSQLLNTDVYITTQYLSDKYFVNRQIILDDIDNIELRLESIGVSLIRKSGKGFKLNLNEEQRRKILTKVISRQLFNSSSIINEHELKIVSDNNLSIPKSLITKVDKVLSNFIINEHMVLNDYEYQSLFVHLLIAVERIKLGKFIDRVYWGKSETFLKEAEVLVRSIEDELSIKFPSQEIYYVQLHLLAAGKKHASKVKANLNANNLLLEYLKKIGFDNQLYEGLLLHINSSLNRWKLGVSITNPYKDEIIRKYNYAFENAIHLKELYENKYNITINDDETAYLALHFEAFLERKRAKNGIVNTIIVCSTGLGTSQLLAARLKREFSNLKIIRILSYDEYLDFDIEDVDLIVSTIELSAPTKPVVYASPVVSTDELKNKINIAIENNDIDANNNDNLFNSLISDKNILISKASSWEDAITKMGILLEKNQILKPNSIKSAIAREHLSYTSFKNIATPYANPKYVKQSQIGVLKLLNPITWGKQKVSLVFFIAFNQNTPQSELDKIYDRFWDILSNRKIIKEIISSKTKEQIINLLKGK</sequence>
<proteinExistence type="predicted"/>
<feature type="domain" description="PRD" evidence="5">
    <location>
        <begin position="283"/>
        <end position="399"/>
    </location>
</feature>
<keyword evidence="7" id="KW-1185">Reference proteome</keyword>
<dbReference type="PROSITE" id="PS51094">
    <property type="entry name" value="PTS_EIIA_TYPE_2"/>
    <property type="match status" value="1"/>
</dbReference>
<dbReference type="OrthoDB" id="3175596at2"/>
<accession>A0A5P0ZZR4</accession>
<protein>
    <submittedName>
        <fullName evidence="6">Transcription antiterminator</fullName>
    </submittedName>
</protein>
<keyword evidence="1" id="KW-0808">Transferase</keyword>
<dbReference type="Proteomes" id="UP000371423">
    <property type="component" value="Unassembled WGS sequence"/>
</dbReference>
<dbReference type="InterPro" id="IPR016152">
    <property type="entry name" value="PTrfase/Anion_transptr"/>
</dbReference>
<dbReference type="PROSITE" id="PS51372">
    <property type="entry name" value="PRD_2"/>
    <property type="match status" value="1"/>
</dbReference>
<dbReference type="InterPro" id="IPR011608">
    <property type="entry name" value="PRD"/>
</dbReference>
<evidence type="ECO:0000256" key="2">
    <source>
        <dbReference type="ARBA" id="ARBA00022737"/>
    </source>
</evidence>
<dbReference type="SUPFAM" id="SSF52794">
    <property type="entry name" value="PTS system IIB component-like"/>
    <property type="match status" value="1"/>
</dbReference>
<name>A0A5P0ZZR4_9LACO</name>
<dbReference type="InterPro" id="IPR036095">
    <property type="entry name" value="PTS_EIIB-like_sf"/>
</dbReference>
<dbReference type="Gene3D" id="3.40.930.10">
    <property type="entry name" value="Mannitol-specific EII, Chain A"/>
    <property type="match status" value="1"/>
</dbReference>
<dbReference type="PANTHER" id="PTHR30185:SF13">
    <property type="entry name" value="LICABCH OPERON REGULATOR-RELATED"/>
    <property type="match status" value="1"/>
</dbReference>
<dbReference type="GO" id="GO:0006355">
    <property type="term" value="P:regulation of DNA-templated transcription"/>
    <property type="evidence" value="ECO:0007669"/>
    <property type="project" value="InterPro"/>
</dbReference>
<dbReference type="GO" id="GO:0008982">
    <property type="term" value="F:protein-N(PI)-phosphohistidine-sugar phosphotransferase activity"/>
    <property type="evidence" value="ECO:0007669"/>
    <property type="project" value="InterPro"/>
</dbReference>
<dbReference type="GO" id="GO:0009401">
    <property type="term" value="P:phosphoenolpyruvate-dependent sugar phosphotransferase system"/>
    <property type="evidence" value="ECO:0007669"/>
    <property type="project" value="InterPro"/>
</dbReference>
<dbReference type="InterPro" id="IPR050661">
    <property type="entry name" value="BglG_antiterminators"/>
</dbReference>
<dbReference type="SUPFAM" id="SSF63520">
    <property type="entry name" value="PTS-regulatory domain, PRD"/>
    <property type="match status" value="2"/>
</dbReference>
<organism evidence="6 7">
    <name type="scientific">Companilactobacillus halodurans</name>
    <dbReference type="NCBI Taxonomy" id="2584183"/>
    <lineage>
        <taxon>Bacteria</taxon>
        <taxon>Bacillati</taxon>
        <taxon>Bacillota</taxon>
        <taxon>Bacilli</taxon>
        <taxon>Lactobacillales</taxon>
        <taxon>Lactobacillaceae</taxon>
        <taxon>Companilactobacillus</taxon>
    </lineage>
</organism>
<feature type="domain" description="PTS EIIB type-2" evidence="4">
    <location>
        <begin position="403"/>
        <end position="489"/>
    </location>
</feature>
<evidence type="ECO:0000259" key="3">
    <source>
        <dbReference type="PROSITE" id="PS51094"/>
    </source>
</evidence>
<dbReference type="InterPro" id="IPR002178">
    <property type="entry name" value="PTS_EIIA_type-2_dom"/>
</dbReference>
<evidence type="ECO:0000313" key="6">
    <source>
        <dbReference type="EMBL" id="MQS98457.1"/>
    </source>
</evidence>
<dbReference type="AlphaFoldDB" id="A0A5P0ZZR4"/>
<dbReference type="InterPro" id="IPR036634">
    <property type="entry name" value="PRD_sf"/>
</dbReference>
<dbReference type="EMBL" id="VDFO01000053">
    <property type="protein sequence ID" value="MQS98457.1"/>
    <property type="molecule type" value="Genomic_DNA"/>
</dbReference>
<dbReference type="Gene3D" id="1.10.10.10">
    <property type="entry name" value="Winged helix-like DNA-binding domain superfamily/Winged helix DNA-binding domain"/>
    <property type="match status" value="2"/>
</dbReference>
<dbReference type="Gene3D" id="1.10.1790.10">
    <property type="entry name" value="PRD domain"/>
    <property type="match status" value="2"/>
</dbReference>
<dbReference type="PROSITE" id="PS51099">
    <property type="entry name" value="PTS_EIIB_TYPE_2"/>
    <property type="match status" value="1"/>
</dbReference>
<dbReference type="InterPro" id="IPR013011">
    <property type="entry name" value="PTS_EIIB_2"/>
</dbReference>
<dbReference type="InterPro" id="IPR036388">
    <property type="entry name" value="WH-like_DNA-bd_sf"/>
</dbReference>
<evidence type="ECO:0000259" key="5">
    <source>
        <dbReference type="PROSITE" id="PS51372"/>
    </source>
</evidence>
<gene>
    <name evidence="6" type="ORF">FHL05_11390</name>
</gene>
<dbReference type="Pfam" id="PF00359">
    <property type="entry name" value="PTS_EIIA_2"/>
    <property type="match status" value="1"/>
</dbReference>
<reference evidence="6 7" key="1">
    <citation type="journal article" date="2019" name="Syst. Appl. Microbiol.">
        <title>Polyphasic characterization of two novel Lactobacillus spp. isolated from blown salami packages: Description of Lactobacillus halodurans sp. nov. and Lactobacillus salsicarnum sp. nov.</title>
        <authorList>
            <person name="Schuster J.A."/>
            <person name="Klingl A."/>
            <person name="Vogel R.F."/>
            <person name="Ehrmann M.A."/>
        </authorList>
    </citation>
    <scope>NUCLEOTIDE SEQUENCE [LARGE SCALE GENOMIC DNA]</scope>
    <source>
        <strain evidence="6 7">TMW 1.1920</strain>
    </source>
</reference>
<comment type="caution">
    <text evidence="6">The sequence shown here is derived from an EMBL/GenBank/DDBJ whole genome shotgun (WGS) entry which is preliminary data.</text>
</comment>
<evidence type="ECO:0000313" key="7">
    <source>
        <dbReference type="Proteomes" id="UP000371423"/>
    </source>
</evidence>
<feature type="domain" description="PTS EIIA type-2" evidence="3">
    <location>
        <begin position="500"/>
        <end position="639"/>
    </location>
</feature>
<keyword evidence="2" id="KW-0677">Repeat</keyword>
<dbReference type="PANTHER" id="PTHR30185">
    <property type="entry name" value="CRYPTIC BETA-GLUCOSIDE BGL OPERON ANTITERMINATOR"/>
    <property type="match status" value="1"/>
</dbReference>
<dbReference type="CDD" id="cd05568">
    <property type="entry name" value="PTS_IIB_bgl_like"/>
    <property type="match status" value="1"/>
</dbReference>
<evidence type="ECO:0000259" key="4">
    <source>
        <dbReference type="PROSITE" id="PS51099"/>
    </source>
</evidence>
<evidence type="ECO:0000256" key="1">
    <source>
        <dbReference type="ARBA" id="ARBA00022679"/>
    </source>
</evidence>
<dbReference type="Gene3D" id="3.40.50.2300">
    <property type="match status" value="1"/>
</dbReference>
<dbReference type="Pfam" id="PF00874">
    <property type="entry name" value="PRD"/>
    <property type="match status" value="2"/>
</dbReference>